<organism evidence="1 2">
    <name type="scientific">Sinorhizobium sojae CCBAU 05684</name>
    <dbReference type="NCBI Taxonomy" id="716928"/>
    <lineage>
        <taxon>Bacteria</taxon>
        <taxon>Pseudomonadati</taxon>
        <taxon>Pseudomonadota</taxon>
        <taxon>Alphaproteobacteria</taxon>
        <taxon>Hyphomicrobiales</taxon>
        <taxon>Rhizobiaceae</taxon>
        <taxon>Sinorhizobium/Ensifer group</taxon>
        <taxon>Sinorhizobium</taxon>
    </lineage>
</organism>
<dbReference type="STRING" id="716928.GCA_000261485_04811"/>
<dbReference type="Proteomes" id="UP000217211">
    <property type="component" value="Chromosome"/>
</dbReference>
<proteinExistence type="predicted"/>
<evidence type="ECO:0000313" key="2">
    <source>
        <dbReference type="Proteomes" id="UP000217211"/>
    </source>
</evidence>
<sequence length="139" mass="15912">MIDPRVKALCEEVGIECIESTAYPRIGQTRATNTIRRIIERYGEEHARLVLTTLAETENNKAAVDEVGLWMASDMVRVFHAEIEQDASLWLSLWDRMPIGYLQYLAQGLRGTVKQRDALSGMVYERLRRVYGEPQIGEL</sequence>
<dbReference type="AlphaFoldDB" id="A0A249PA07"/>
<protein>
    <submittedName>
        <fullName evidence="1">Uncharacterized protein</fullName>
    </submittedName>
</protein>
<gene>
    <name evidence="1" type="ORF">SJ05684_c10460</name>
</gene>
<dbReference type="OrthoDB" id="8115165at2"/>
<evidence type="ECO:0000313" key="1">
    <source>
        <dbReference type="EMBL" id="ASY62504.1"/>
    </source>
</evidence>
<dbReference type="RefSeq" id="WP_034858674.1">
    <property type="nucleotide sequence ID" value="NZ_AJQT01000109.1"/>
</dbReference>
<keyword evidence="2" id="KW-1185">Reference proteome</keyword>
<dbReference type="KEGG" id="esj:SJ05684_c10460"/>
<dbReference type="EMBL" id="CP023067">
    <property type="protein sequence ID" value="ASY62504.1"/>
    <property type="molecule type" value="Genomic_DNA"/>
</dbReference>
<reference evidence="1 2" key="1">
    <citation type="submission" date="2017-08" db="EMBL/GenBank/DDBJ databases">
        <title>Multipartite genome sequences of Sinorhizobium species nodulating soybeans.</title>
        <authorList>
            <person name="Tian C.F."/>
        </authorList>
    </citation>
    <scope>NUCLEOTIDE SEQUENCE [LARGE SCALE GENOMIC DNA]</scope>
    <source>
        <strain evidence="1 2">CCBAU 05684</strain>
    </source>
</reference>
<dbReference type="eggNOG" id="ENOG50347DW">
    <property type="taxonomic scope" value="Bacteria"/>
</dbReference>
<accession>A0A249PA07</accession>
<name>A0A249PA07_9HYPH</name>